<dbReference type="GO" id="GO:0000963">
    <property type="term" value="P:mitochondrial RNA processing"/>
    <property type="evidence" value="ECO:0007669"/>
    <property type="project" value="TreeGrafter"/>
</dbReference>
<dbReference type="GO" id="GO:0003723">
    <property type="term" value="F:RNA binding"/>
    <property type="evidence" value="ECO:0007669"/>
    <property type="project" value="TreeGrafter"/>
</dbReference>
<dbReference type="KEGG" id="prel:PRELSG_1442100"/>
<dbReference type="PANTHER" id="PTHR21228:SF40">
    <property type="entry name" value="LD45607P"/>
    <property type="match status" value="1"/>
</dbReference>
<feature type="domain" description="RAP" evidence="2">
    <location>
        <begin position="1081"/>
        <end position="1137"/>
    </location>
</feature>
<feature type="region of interest" description="Disordered" evidence="1">
    <location>
        <begin position="1256"/>
        <end position="1284"/>
    </location>
</feature>
<dbReference type="OrthoDB" id="385235at2759"/>
<dbReference type="InterPro" id="IPR058917">
    <property type="entry name" value="RESC6_dom"/>
</dbReference>
<dbReference type="GO" id="GO:0005759">
    <property type="term" value="C:mitochondrial matrix"/>
    <property type="evidence" value="ECO:0007669"/>
    <property type="project" value="TreeGrafter"/>
</dbReference>
<accession>A0A1J1HBK8</accession>
<dbReference type="PROSITE" id="PS51286">
    <property type="entry name" value="RAP"/>
    <property type="match status" value="1"/>
</dbReference>
<name>A0A1J1HBK8_PLARL</name>
<dbReference type="InterPro" id="IPR050870">
    <property type="entry name" value="FAST_kinase"/>
</dbReference>
<dbReference type="OMA" id="IFCKKAN"/>
<gene>
    <name evidence="3" type="ORF">PRELSG_1442100</name>
</gene>
<dbReference type="RefSeq" id="XP_028535207.1">
    <property type="nucleotide sequence ID" value="XM_028679499.1"/>
</dbReference>
<dbReference type="InterPro" id="IPR013584">
    <property type="entry name" value="RAP"/>
</dbReference>
<reference evidence="3 4" key="1">
    <citation type="submission" date="2015-04" db="EMBL/GenBank/DDBJ databases">
        <authorList>
            <consortium name="Pathogen Informatics"/>
        </authorList>
    </citation>
    <scope>NUCLEOTIDE SEQUENCE [LARGE SCALE GENOMIC DNA]</scope>
    <source>
        <strain evidence="3 4">SGS1</strain>
    </source>
</reference>
<evidence type="ECO:0000256" key="1">
    <source>
        <dbReference type="SAM" id="MobiDB-lite"/>
    </source>
</evidence>
<dbReference type="Pfam" id="PF26188">
    <property type="entry name" value="RESC6"/>
    <property type="match status" value="1"/>
</dbReference>
<dbReference type="GO" id="GO:0044528">
    <property type="term" value="P:regulation of mitochondrial mRNA stability"/>
    <property type="evidence" value="ECO:0007669"/>
    <property type="project" value="TreeGrafter"/>
</dbReference>
<proteinExistence type="predicted"/>
<organism evidence="3 4">
    <name type="scientific">Plasmodium relictum</name>
    <dbReference type="NCBI Taxonomy" id="85471"/>
    <lineage>
        <taxon>Eukaryota</taxon>
        <taxon>Sar</taxon>
        <taxon>Alveolata</taxon>
        <taxon>Apicomplexa</taxon>
        <taxon>Aconoidasida</taxon>
        <taxon>Haemosporida</taxon>
        <taxon>Plasmodiidae</taxon>
        <taxon>Plasmodium</taxon>
        <taxon>Plasmodium (Haemamoeba)</taxon>
    </lineage>
</organism>
<evidence type="ECO:0000313" key="3">
    <source>
        <dbReference type="EMBL" id="CRH02687.1"/>
    </source>
</evidence>
<protein>
    <submittedName>
        <fullName evidence="3">RAP protein, putative</fullName>
    </submittedName>
</protein>
<dbReference type="PANTHER" id="PTHR21228">
    <property type="entry name" value="FAST LEU-RICH DOMAIN-CONTAINING"/>
    <property type="match status" value="1"/>
</dbReference>
<sequence>MLRRNINSLYFFNRYKKNVEITIYRIINYTDHFVKEFCTNNTRYRKITVIPFDKKNIKLEYKNIPFDLDDLHQKSKKEILNIYKIIRDKNELSKLPNDFIDNLFECTKKYVRSLLPYEFVKIYKTLNIIKKNDKQLNLLLHQQIKRIYKNFDVTSISKLFQIYIFTKSKPIDLIKKLSESFLNNINDSNPWNIREIISIFCYFKIDAKEHIDLLYKKCLPYISKNIMNYTPKDVTIIFYSSVKMNKQNTILCNVVTKNVILKINSYQFHQLAIILNSFSKIGEKNNKLCKVICDKIKKKMELSKNSNSSYDSNYSSSTSNVDKCEYINDNSNLNNNNNNNKSYNLNDLTNKNSEITYKINAYDDEVTEINEENYTIQHINIKNKDNIKKNIEENNLLESQILKPKDVSIILNSLVKLEYYDNETFNCLIPYIINNASYFSPQSLSNLVHSFSHIQINNALLLDKIVSESIMKIHKFKNIEMSNLANSLIRLNRKDKTLFTYIIDEFLYRATIGSKFINYDFDILSLQQFAYSFSNIGLNDNKVYIILYKLLVKKINQINKKNKKYVNLIGKDEKEKENKKQKIKDTENNIDLIPNNNYNNLMRTNINFENNFDFFSLATFINSYGKVKIHHKNFSHFISYIIRKKKKNNEILSNQSLSNIIYGLLKLEIKDKKIYKFLLKESIEKIDSLQLLQIVLLLYSFSKLKIYSYKFVKKSIQILSMNINDLSLSDLSLTCYSLSNFLYRDLIFLYKVNKIILLNNYEFNSKNVSQFFNSFTKLCFYHKPFYDFIFRKIQTFIHEFSEKELTNIVFSFIYYFHMKMLHFSSQQNSSLNKKQISDMKTANEGTSTELKNKISEIKTENIYHINEKSNNLVDKKIMGYSNYINNNNNKISNYDNENYMFETINKINNCSNTIEEFFKNELNLFFNLIYILNEKYRQKMSLISVYQLQIVDLYLRAVFSNYFHFPIYLKNFLFKCRSVKLKIDDYIVLSSKTHRNISKFLNLVGISHRSEVQFGPYQLDIVVDFLQNKNKIYDFNWIEDNTNDINYNVIYKSGRLKNESIIKKENTHQNIVIEKLLNKNILIEIDGISHFYKESFSRTLNSIIKDFILKKFGWYVIHIPYQEWNQCLNFKKKLLYCIHILKYILEISKEDICIKDFIHFINNNKQKEDYHSRLSINKNILNEGIYCEKNIDEKNVNNEHIDAENINDNALPEYYKINEEIIFFNQIKNKNKNQQNIMKKLREQEKLQYNYNLSFQKDDSTKNQKSTSNIYLKNEESGSEDDEK</sequence>
<dbReference type="Pfam" id="PF08373">
    <property type="entry name" value="RAP"/>
    <property type="match status" value="1"/>
</dbReference>
<dbReference type="SMART" id="SM00952">
    <property type="entry name" value="RAP"/>
    <property type="match status" value="1"/>
</dbReference>
<dbReference type="GO" id="GO:0035770">
    <property type="term" value="C:ribonucleoprotein granule"/>
    <property type="evidence" value="ECO:0007669"/>
    <property type="project" value="TreeGrafter"/>
</dbReference>
<keyword evidence="4" id="KW-1185">Reference proteome</keyword>
<dbReference type="Proteomes" id="UP000220158">
    <property type="component" value="Chromosome 14"/>
</dbReference>
<dbReference type="VEuPathDB" id="PlasmoDB:PRELSG_1442100"/>
<evidence type="ECO:0000313" key="4">
    <source>
        <dbReference type="Proteomes" id="UP000220158"/>
    </source>
</evidence>
<dbReference type="EMBL" id="LN835309">
    <property type="protein sequence ID" value="CRH02687.1"/>
    <property type="molecule type" value="Genomic_DNA"/>
</dbReference>
<evidence type="ECO:0000259" key="2">
    <source>
        <dbReference type="PROSITE" id="PS51286"/>
    </source>
</evidence>
<dbReference type="GeneID" id="39738853"/>